<accession>A0A0C3FEM3</accession>
<name>A0A0C3FEM3_PILCF</name>
<gene>
    <name evidence="1" type="ORF">PILCRDRAFT_69905</name>
</gene>
<dbReference type="HOGENOM" id="CLU_029136_0_0_1"/>
<dbReference type="STRING" id="765440.A0A0C3FEM3"/>
<dbReference type="Proteomes" id="UP000054166">
    <property type="component" value="Unassembled WGS sequence"/>
</dbReference>
<dbReference type="AlphaFoldDB" id="A0A0C3FEM3"/>
<reference evidence="2" key="2">
    <citation type="submission" date="2015-01" db="EMBL/GenBank/DDBJ databases">
        <title>Evolutionary Origins and Diversification of the Mycorrhizal Mutualists.</title>
        <authorList>
            <consortium name="DOE Joint Genome Institute"/>
            <consortium name="Mycorrhizal Genomics Consortium"/>
            <person name="Kohler A."/>
            <person name="Kuo A."/>
            <person name="Nagy L.G."/>
            <person name="Floudas D."/>
            <person name="Copeland A."/>
            <person name="Barry K.W."/>
            <person name="Cichocki N."/>
            <person name="Veneault-Fourrey C."/>
            <person name="LaButti K."/>
            <person name="Lindquist E.A."/>
            <person name="Lipzen A."/>
            <person name="Lundell T."/>
            <person name="Morin E."/>
            <person name="Murat C."/>
            <person name="Riley R."/>
            <person name="Ohm R."/>
            <person name="Sun H."/>
            <person name="Tunlid A."/>
            <person name="Henrissat B."/>
            <person name="Grigoriev I.V."/>
            <person name="Hibbett D.S."/>
            <person name="Martin F."/>
        </authorList>
    </citation>
    <scope>NUCLEOTIDE SEQUENCE [LARGE SCALE GENOMIC DNA]</scope>
    <source>
        <strain evidence="2">F 1598</strain>
    </source>
</reference>
<dbReference type="EMBL" id="KN832992">
    <property type="protein sequence ID" value="KIM82915.1"/>
    <property type="molecule type" value="Genomic_DNA"/>
</dbReference>
<keyword evidence="2" id="KW-1185">Reference proteome</keyword>
<dbReference type="OrthoDB" id="3247165at2759"/>
<proteinExistence type="predicted"/>
<evidence type="ECO:0008006" key="3">
    <source>
        <dbReference type="Google" id="ProtNLM"/>
    </source>
</evidence>
<evidence type="ECO:0000313" key="2">
    <source>
        <dbReference type="Proteomes" id="UP000054166"/>
    </source>
</evidence>
<sequence length="564" mass="63786">MGMPVMLRNNVATECCMTKGAEGTVAGWQASIGKQGKPMLDTLFVKLTNPPKLVQIEGLPPNVVPITRCSTKTVCKLWNDDVITISRNQVLVLPNFAMTDYSAQGRTRPDNVVELNNCKTHQSYYTCLSRSTTADGTIILQGFDSSKITGGAPGYLRQEFRELEILDYISKMRYQGTLPINIDGHRCNTLILQFQSWKGANHVPEEVHPSIRWSTAHPFIMQERIDVSWHIPKNIKVNKVGTEKVNHSNTSITAKGSIPIYQIQDESNVGKKCKLEELADVVSKKQKQKQSNEDIVYSTPKGLIWDGEDYSCTYDALFSILHNIWLSDPTTWSETFTNTSQFLEYLTNGFQDMELENITFEQLRNNVRQLLHHEFENMFPYGHRGTSVVELATKVFSNNALNTFTQLECVNCQFSGEPEPDSLACIIFGYSHEITSVREQLRKAFVHHTRMSCHKCLSPLQQLTYYHQTPRILLLSAGGPSISVNKSIKIRTSNQSHVFKLKGIVYHGGVHFTSRIIINNNAVWYHDGQLGPNCQFENELSDFSETDLNSCGGRKISLIIYTQD</sequence>
<protein>
    <recommendedName>
        <fullName evidence="3">USP domain-containing protein</fullName>
    </recommendedName>
</protein>
<evidence type="ECO:0000313" key="1">
    <source>
        <dbReference type="EMBL" id="KIM82915.1"/>
    </source>
</evidence>
<reference evidence="1 2" key="1">
    <citation type="submission" date="2014-04" db="EMBL/GenBank/DDBJ databases">
        <authorList>
            <consortium name="DOE Joint Genome Institute"/>
            <person name="Kuo A."/>
            <person name="Tarkka M."/>
            <person name="Buscot F."/>
            <person name="Kohler A."/>
            <person name="Nagy L.G."/>
            <person name="Floudas D."/>
            <person name="Copeland A."/>
            <person name="Barry K.W."/>
            <person name="Cichocki N."/>
            <person name="Veneault-Fourrey C."/>
            <person name="LaButti K."/>
            <person name="Lindquist E.A."/>
            <person name="Lipzen A."/>
            <person name="Lundell T."/>
            <person name="Morin E."/>
            <person name="Murat C."/>
            <person name="Sun H."/>
            <person name="Tunlid A."/>
            <person name="Henrissat B."/>
            <person name="Grigoriev I.V."/>
            <person name="Hibbett D.S."/>
            <person name="Martin F."/>
            <person name="Nordberg H.P."/>
            <person name="Cantor M.N."/>
            <person name="Hua S.X."/>
        </authorList>
    </citation>
    <scope>NUCLEOTIDE SEQUENCE [LARGE SCALE GENOMIC DNA]</scope>
    <source>
        <strain evidence="1 2">F 1598</strain>
    </source>
</reference>
<dbReference type="InParanoid" id="A0A0C3FEM3"/>
<organism evidence="1 2">
    <name type="scientific">Piloderma croceum (strain F 1598)</name>
    <dbReference type="NCBI Taxonomy" id="765440"/>
    <lineage>
        <taxon>Eukaryota</taxon>
        <taxon>Fungi</taxon>
        <taxon>Dikarya</taxon>
        <taxon>Basidiomycota</taxon>
        <taxon>Agaricomycotina</taxon>
        <taxon>Agaricomycetes</taxon>
        <taxon>Agaricomycetidae</taxon>
        <taxon>Atheliales</taxon>
        <taxon>Atheliaceae</taxon>
        <taxon>Piloderma</taxon>
    </lineage>
</organism>